<name>A0AAW8CRP8_9BURK</name>
<comment type="similarity">
    <text evidence="1">Belongs to the phD/YefM antitoxin family.</text>
</comment>
<evidence type="ECO:0000313" key="2">
    <source>
        <dbReference type="EMBL" id="MDP9890909.1"/>
    </source>
</evidence>
<sequence length="146" mass="16065">MLASRSTQADCRQGRIVYFAIFAIITKKDHFMAAVLPSLNDLPRQNASHVKNRWGDVVRQVQQSGSVAVTNHSTVEMVLLTAATYNQLVEDAQALKAREQSVLDELARRFDARLGVLQQPDASAKVDGLFGAKGKLARRPKAGETF</sequence>
<gene>
    <name evidence="2" type="ORF">J2W31_000005</name>
</gene>
<dbReference type="InterPro" id="IPR036165">
    <property type="entry name" value="YefM-like_sf"/>
</dbReference>
<dbReference type="Proteomes" id="UP001242045">
    <property type="component" value="Unassembled WGS sequence"/>
</dbReference>
<dbReference type="EMBL" id="JAUSRD010000001">
    <property type="protein sequence ID" value="MDP9890909.1"/>
    <property type="molecule type" value="Genomic_DNA"/>
</dbReference>
<reference evidence="2" key="1">
    <citation type="submission" date="2023-07" db="EMBL/GenBank/DDBJ databases">
        <title>Sorghum-associated microbial communities from plants grown in Nebraska, USA.</title>
        <authorList>
            <person name="Schachtman D."/>
        </authorList>
    </citation>
    <scope>NUCLEOTIDE SEQUENCE</scope>
    <source>
        <strain evidence="2">DS3754</strain>
    </source>
</reference>
<dbReference type="RefSeq" id="WP_307683405.1">
    <property type="nucleotide sequence ID" value="NZ_JAUSRD010000001.1"/>
</dbReference>
<dbReference type="NCBIfam" id="TIGR01552">
    <property type="entry name" value="phd_fam"/>
    <property type="match status" value="1"/>
</dbReference>
<dbReference type="Gene3D" id="3.40.1620.10">
    <property type="entry name" value="YefM-like domain"/>
    <property type="match status" value="1"/>
</dbReference>
<evidence type="ECO:0000313" key="3">
    <source>
        <dbReference type="Proteomes" id="UP001242045"/>
    </source>
</evidence>
<organism evidence="2 3">
    <name type="scientific">Variovorax boronicumulans</name>
    <dbReference type="NCBI Taxonomy" id="436515"/>
    <lineage>
        <taxon>Bacteria</taxon>
        <taxon>Pseudomonadati</taxon>
        <taxon>Pseudomonadota</taxon>
        <taxon>Betaproteobacteria</taxon>
        <taxon>Burkholderiales</taxon>
        <taxon>Comamonadaceae</taxon>
        <taxon>Variovorax</taxon>
    </lineage>
</organism>
<proteinExistence type="inferred from homology"/>
<protein>
    <submittedName>
        <fullName evidence="2">Prevent-host-death family protein</fullName>
    </submittedName>
</protein>
<evidence type="ECO:0000256" key="1">
    <source>
        <dbReference type="ARBA" id="ARBA00009981"/>
    </source>
</evidence>
<comment type="caution">
    <text evidence="2">The sequence shown here is derived from an EMBL/GenBank/DDBJ whole genome shotgun (WGS) entry which is preliminary data.</text>
</comment>
<dbReference type="SUPFAM" id="SSF143120">
    <property type="entry name" value="YefM-like"/>
    <property type="match status" value="1"/>
</dbReference>
<dbReference type="AlphaFoldDB" id="A0AAW8CRP8"/>
<accession>A0AAW8CRP8</accession>